<sequence>MQNTDDTSGRDHRYAEHRSDPLVEQDGVDHIGGVDVFDAYRLSAGGYSASETDADRYPDSLADFFFEAPSRGGNELLTGGVQEKNRGGVDIQEFPHTVQEFDEQILDVQVRQGRVSHRL</sequence>
<evidence type="ECO:0000313" key="3">
    <source>
        <dbReference type="Proteomes" id="UP000653674"/>
    </source>
</evidence>
<feature type="region of interest" description="Disordered" evidence="1">
    <location>
        <begin position="1"/>
        <end position="27"/>
    </location>
</feature>
<evidence type="ECO:0000256" key="1">
    <source>
        <dbReference type="SAM" id="MobiDB-lite"/>
    </source>
</evidence>
<evidence type="ECO:0000313" key="2">
    <source>
        <dbReference type="EMBL" id="GIG76707.1"/>
    </source>
</evidence>
<reference evidence="2" key="1">
    <citation type="submission" date="2021-01" db="EMBL/GenBank/DDBJ databases">
        <title>Whole genome shotgun sequence of Planosporangium flavigriseum NBRC 105377.</title>
        <authorList>
            <person name="Komaki H."/>
            <person name="Tamura T."/>
        </authorList>
    </citation>
    <scope>NUCLEOTIDE SEQUENCE</scope>
    <source>
        <strain evidence="2">NBRC 105377</strain>
    </source>
</reference>
<name>A0A8J3LPZ9_9ACTN</name>
<organism evidence="2 3">
    <name type="scientific">Planosporangium flavigriseum</name>
    <dbReference type="NCBI Taxonomy" id="373681"/>
    <lineage>
        <taxon>Bacteria</taxon>
        <taxon>Bacillati</taxon>
        <taxon>Actinomycetota</taxon>
        <taxon>Actinomycetes</taxon>
        <taxon>Micromonosporales</taxon>
        <taxon>Micromonosporaceae</taxon>
        <taxon>Planosporangium</taxon>
    </lineage>
</organism>
<proteinExistence type="predicted"/>
<gene>
    <name evidence="2" type="ORF">Pfl04_51110</name>
</gene>
<comment type="caution">
    <text evidence="2">The sequence shown here is derived from an EMBL/GenBank/DDBJ whole genome shotgun (WGS) entry which is preliminary data.</text>
</comment>
<accession>A0A8J3LPZ9</accession>
<dbReference type="Proteomes" id="UP000653674">
    <property type="component" value="Unassembled WGS sequence"/>
</dbReference>
<keyword evidence="3" id="KW-1185">Reference proteome</keyword>
<dbReference type="AlphaFoldDB" id="A0A8J3LPZ9"/>
<dbReference type="EMBL" id="BONU01000072">
    <property type="protein sequence ID" value="GIG76707.1"/>
    <property type="molecule type" value="Genomic_DNA"/>
</dbReference>
<protein>
    <submittedName>
        <fullName evidence="2">Uncharacterized protein</fullName>
    </submittedName>
</protein>
<feature type="compositionally biased region" description="Basic and acidic residues" evidence="1">
    <location>
        <begin position="7"/>
        <end position="21"/>
    </location>
</feature>